<evidence type="ECO:0000259" key="1">
    <source>
        <dbReference type="Pfam" id="PF01636"/>
    </source>
</evidence>
<sequence>MDSLFESGQNAQDAEVQKAHELANTITIGHLTRKLQADPSADLSSILNQQASLYPELRESLAQEARERTATLIPGKEKASDAEPQDVLIESAVKIAHPLSKELVAFAGLEGTVSDDELISAITPKLHQLMRTGDVLFSLHDTSVLSLGASEVLKTGTCLNPEGITNLQFINTHFPQIPSPKFLGSLQSEERAYIFMSRGEGETLESLWPQLSVADKRSVQKQLSDIFHVLRTAPSDANGHSPTKIGGFASGVCQDMRRWLRKSEDLVSEAQFNDFLCCHQDSRRTQTPWIKMIRSFMKDDHKLVMTHGDLHPRNIMVKWVHPEAAQHQPLEGEENAYGMRRQCIKVTSILDWEMAGWYPEYWEFVKALNTADVRGPLADWSDYLPTEAIGQWPLEYSLDLLISRWLG</sequence>
<gene>
    <name evidence="2" type="ORF">N8I77_011898</name>
</gene>
<proteinExistence type="predicted"/>
<dbReference type="InterPro" id="IPR011009">
    <property type="entry name" value="Kinase-like_dom_sf"/>
</dbReference>
<comment type="caution">
    <text evidence="2">The sequence shown here is derived from an EMBL/GenBank/DDBJ whole genome shotgun (WGS) entry which is preliminary data.</text>
</comment>
<dbReference type="InterPro" id="IPR002575">
    <property type="entry name" value="Aminoglycoside_PTrfase"/>
</dbReference>
<dbReference type="PANTHER" id="PTHR21310">
    <property type="entry name" value="AMINOGLYCOSIDE PHOSPHOTRANSFERASE-RELATED-RELATED"/>
    <property type="match status" value="1"/>
</dbReference>
<protein>
    <recommendedName>
        <fullName evidence="1">Aminoglycoside phosphotransferase domain-containing protein</fullName>
    </recommendedName>
</protein>
<dbReference type="InterPro" id="IPR051678">
    <property type="entry name" value="AGP_Transferase"/>
</dbReference>
<organism evidence="2 3">
    <name type="scientific">Phomopsis amygdali</name>
    <name type="common">Fusicoccum amygdali</name>
    <dbReference type="NCBI Taxonomy" id="1214568"/>
    <lineage>
        <taxon>Eukaryota</taxon>
        <taxon>Fungi</taxon>
        <taxon>Dikarya</taxon>
        <taxon>Ascomycota</taxon>
        <taxon>Pezizomycotina</taxon>
        <taxon>Sordariomycetes</taxon>
        <taxon>Sordariomycetidae</taxon>
        <taxon>Diaporthales</taxon>
        <taxon>Diaporthaceae</taxon>
        <taxon>Diaporthe</taxon>
    </lineage>
</organism>
<dbReference type="AlphaFoldDB" id="A0AAD9VXW3"/>
<reference evidence="2" key="1">
    <citation type="submission" date="2023-06" db="EMBL/GenBank/DDBJ databases">
        <authorList>
            <person name="Noh H."/>
        </authorList>
    </citation>
    <scope>NUCLEOTIDE SEQUENCE</scope>
    <source>
        <strain evidence="2">DUCC20226</strain>
    </source>
</reference>
<dbReference type="Gene3D" id="3.90.1200.10">
    <property type="match status" value="1"/>
</dbReference>
<feature type="domain" description="Aminoglycoside phosphotransferase" evidence="1">
    <location>
        <begin position="168"/>
        <end position="318"/>
    </location>
</feature>
<dbReference type="SUPFAM" id="SSF56112">
    <property type="entry name" value="Protein kinase-like (PK-like)"/>
    <property type="match status" value="1"/>
</dbReference>
<evidence type="ECO:0000313" key="3">
    <source>
        <dbReference type="Proteomes" id="UP001265746"/>
    </source>
</evidence>
<evidence type="ECO:0000313" key="2">
    <source>
        <dbReference type="EMBL" id="KAK2598485.1"/>
    </source>
</evidence>
<dbReference type="EMBL" id="JAUJFL010000008">
    <property type="protein sequence ID" value="KAK2598485.1"/>
    <property type="molecule type" value="Genomic_DNA"/>
</dbReference>
<name>A0AAD9VXW3_PHOAM</name>
<dbReference type="Pfam" id="PF01636">
    <property type="entry name" value="APH"/>
    <property type="match status" value="1"/>
</dbReference>
<dbReference type="PANTHER" id="PTHR21310:SF58">
    <property type="entry name" value="AMINOGLYCOSIDE PHOSPHOTRANSFERASE DOMAIN-CONTAINING PROTEIN"/>
    <property type="match status" value="1"/>
</dbReference>
<keyword evidence="3" id="KW-1185">Reference proteome</keyword>
<accession>A0AAD9VXW3</accession>
<dbReference type="Proteomes" id="UP001265746">
    <property type="component" value="Unassembled WGS sequence"/>
</dbReference>